<name>A0A3M0JCF5_HIRRU</name>
<sequence>MRPRNKIYDGIRITRCLEREVTIKQRKEDIANIKLIAKFHLGQEMENCSKTRHIWPQSGGYNQVLEHVLRREMELGKDLEHKSDEEQLEVSILEKRRLGEIS</sequence>
<proteinExistence type="predicted"/>
<reference evidence="1 2" key="1">
    <citation type="submission" date="2018-07" db="EMBL/GenBank/DDBJ databases">
        <title>A high quality draft genome assembly of the barn swallow (H. rustica rustica).</title>
        <authorList>
            <person name="Formenti G."/>
            <person name="Chiara M."/>
            <person name="Poveda L."/>
            <person name="Francoijs K.-J."/>
            <person name="Bonisoli-Alquati A."/>
            <person name="Canova L."/>
            <person name="Gianfranceschi L."/>
            <person name="Horner D.S."/>
            <person name="Saino N."/>
        </authorList>
    </citation>
    <scope>NUCLEOTIDE SEQUENCE [LARGE SCALE GENOMIC DNA]</scope>
    <source>
        <strain evidence="1">Chelidonia</strain>
        <tissue evidence="1">Blood</tissue>
    </source>
</reference>
<organism evidence="1 2">
    <name type="scientific">Hirundo rustica rustica</name>
    <dbReference type="NCBI Taxonomy" id="333673"/>
    <lineage>
        <taxon>Eukaryota</taxon>
        <taxon>Metazoa</taxon>
        <taxon>Chordata</taxon>
        <taxon>Craniata</taxon>
        <taxon>Vertebrata</taxon>
        <taxon>Euteleostomi</taxon>
        <taxon>Archelosauria</taxon>
        <taxon>Archosauria</taxon>
        <taxon>Dinosauria</taxon>
        <taxon>Saurischia</taxon>
        <taxon>Theropoda</taxon>
        <taxon>Coelurosauria</taxon>
        <taxon>Aves</taxon>
        <taxon>Neognathae</taxon>
        <taxon>Neoaves</taxon>
        <taxon>Telluraves</taxon>
        <taxon>Australaves</taxon>
        <taxon>Passeriformes</taxon>
        <taxon>Sylvioidea</taxon>
        <taxon>Hirundinidae</taxon>
        <taxon>Hirundo</taxon>
    </lineage>
</organism>
<evidence type="ECO:0000313" key="2">
    <source>
        <dbReference type="Proteomes" id="UP000269221"/>
    </source>
</evidence>
<dbReference type="AlphaFoldDB" id="A0A3M0JCF5"/>
<accession>A0A3M0JCF5</accession>
<gene>
    <name evidence="1" type="ORF">DUI87_24849</name>
</gene>
<dbReference type="EMBL" id="QRBI01000152">
    <property type="protein sequence ID" value="RMB98632.1"/>
    <property type="molecule type" value="Genomic_DNA"/>
</dbReference>
<keyword evidence="2" id="KW-1185">Reference proteome</keyword>
<comment type="caution">
    <text evidence="1">The sequence shown here is derived from an EMBL/GenBank/DDBJ whole genome shotgun (WGS) entry which is preliminary data.</text>
</comment>
<evidence type="ECO:0000313" key="1">
    <source>
        <dbReference type="EMBL" id="RMB98632.1"/>
    </source>
</evidence>
<protein>
    <submittedName>
        <fullName evidence="1">Uncharacterized protein</fullName>
    </submittedName>
</protein>
<dbReference type="Proteomes" id="UP000269221">
    <property type="component" value="Unassembled WGS sequence"/>
</dbReference>